<accession>A0ABZ1LXM2</accession>
<feature type="region of interest" description="Disordered" evidence="1">
    <location>
        <begin position="26"/>
        <end position="60"/>
    </location>
</feature>
<dbReference type="RefSeq" id="WP_191849449.1">
    <property type="nucleotide sequence ID" value="NZ_BMWI01000006.1"/>
</dbReference>
<dbReference type="Proteomes" id="UP001622731">
    <property type="component" value="Chromosome"/>
</dbReference>
<sequence length="60" mass="6192">MSEPLHCIADALADVTQSAAAALNSLGSQKDQRQPAKKALKTPLPPPGPPSAVSSDVEWV</sequence>
<proteinExistence type="predicted"/>
<keyword evidence="3" id="KW-1185">Reference proteome</keyword>
<reference evidence="2 3" key="1">
    <citation type="submission" date="2022-10" db="EMBL/GenBank/DDBJ databases">
        <title>The complete genomes of actinobacterial strains from the NBC collection.</title>
        <authorList>
            <person name="Joergensen T.S."/>
            <person name="Alvarez Arevalo M."/>
            <person name="Sterndorff E.B."/>
            <person name="Faurdal D."/>
            <person name="Vuksanovic O."/>
            <person name="Mourched A.-S."/>
            <person name="Charusanti P."/>
            <person name="Shaw S."/>
            <person name="Blin K."/>
            <person name="Weber T."/>
        </authorList>
    </citation>
    <scope>NUCLEOTIDE SEQUENCE [LARGE SCALE GENOMIC DNA]</scope>
    <source>
        <strain evidence="2 3">NBC_00116</strain>
    </source>
</reference>
<organism evidence="2 3">
    <name type="scientific">Streptomyces anthocyanicus</name>
    <dbReference type="NCBI Taxonomy" id="68174"/>
    <lineage>
        <taxon>Bacteria</taxon>
        <taxon>Bacillati</taxon>
        <taxon>Actinomycetota</taxon>
        <taxon>Actinomycetes</taxon>
        <taxon>Kitasatosporales</taxon>
        <taxon>Streptomycetaceae</taxon>
        <taxon>Streptomyces</taxon>
        <taxon>Streptomyces violaceoruber group</taxon>
    </lineage>
</organism>
<evidence type="ECO:0000313" key="3">
    <source>
        <dbReference type="Proteomes" id="UP001622731"/>
    </source>
</evidence>
<evidence type="ECO:0000313" key="2">
    <source>
        <dbReference type="EMBL" id="WTR94986.1"/>
    </source>
</evidence>
<name>A0ABZ1LXM2_9ACTN</name>
<feature type="compositionally biased region" description="Low complexity" evidence="1">
    <location>
        <begin position="51"/>
        <end position="60"/>
    </location>
</feature>
<gene>
    <name evidence="2" type="ORF">OHB34_13020</name>
</gene>
<protein>
    <submittedName>
        <fullName evidence="2">Uncharacterized protein</fullName>
    </submittedName>
</protein>
<dbReference type="EMBL" id="CP108200">
    <property type="protein sequence ID" value="WTR94986.1"/>
    <property type="molecule type" value="Genomic_DNA"/>
</dbReference>
<evidence type="ECO:0000256" key="1">
    <source>
        <dbReference type="SAM" id="MobiDB-lite"/>
    </source>
</evidence>